<dbReference type="PANTHER" id="PTHR46324:SF26">
    <property type="entry name" value="OS02G0728001 PROTEIN"/>
    <property type="match status" value="1"/>
</dbReference>
<dbReference type="AlphaFoldDB" id="A0A8J5FXP1"/>
<organism evidence="8 9">
    <name type="scientific">Zingiber officinale</name>
    <name type="common">Ginger</name>
    <name type="synonym">Amomum zingiber</name>
    <dbReference type="NCBI Taxonomy" id="94328"/>
    <lineage>
        <taxon>Eukaryota</taxon>
        <taxon>Viridiplantae</taxon>
        <taxon>Streptophyta</taxon>
        <taxon>Embryophyta</taxon>
        <taxon>Tracheophyta</taxon>
        <taxon>Spermatophyta</taxon>
        <taxon>Magnoliopsida</taxon>
        <taxon>Liliopsida</taxon>
        <taxon>Zingiberales</taxon>
        <taxon>Zingiberaceae</taxon>
        <taxon>Zingiber</taxon>
    </lineage>
</organism>
<evidence type="ECO:0000256" key="3">
    <source>
        <dbReference type="ARBA" id="ARBA00023125"/>
    </source>
</evidence>
<dbReference type="EMBL" id="JACMSC010000012">
    <property type="protein sequence ID" value="KAG6496830.1"/>
    <property type="molecule type" value="Genomic_DNA"/>
</dbReference>
<dbReference type="InterPro" id="IPR004827">
    <property type="entry name" value="bZIP"/>
</dbReference>
<keyword evidence="3" id="KW-0238">DNA-binding</keyword>
<dbReference type="Pfam" id="PF00170">
    <property type="entry name" value="bZIP_1"/>
    <property type="match status" value="1"/>
</dbReference>
<dbReference type="PROSITE" id="PS50217">
    <property type="entry name" value="BZIP"/>
    <property type="match status" value="1"/>
</dbReference>
<evidence type="ECO:0000256" key="1">
    <source>
        <dbReference type="ARBA" id="ARBA00004123"/>
    </source>
</evidence>
<reference evidence="8 9" key="1">
    <citation type="submission" date="2020-08" db="EMBL/GenBank/DDBJ databases">
        <title>Plant Genome Project.</title>
        <authorList>
            <person name="Zhang R.-G."/>
        </authorList>
    </citation>
    <scope>NUCLEOTIDE SEQUENCE [LARGE SCALE GENOMIC DNA]</scope>
    <source>
        <tissue evidence="8">Rhizome</tissue>
    </source>
</reference>
<dbReference type="GO" id="GO:0003700">
    <property type="term" value="F:DNA-binding transcription factor activity"/>
    <property type="evidence" value="ECO:0007669"/>
    <property type="project" value="InterPro"/>
</dbReference>
<dbReference type="GO" id="GO:0005634">
    <property type="term" value="C:nucleus"/>
    <property type="evidence" value="ECO:0007669"/>
    <property type="project" value="UniProtKB-SubCell"/>
</dbReference>
<dbReference type="FunFam" id="1.20.5.170:FF:000020">
    <property type="entry name" value="BZIP transcription factor"/>
    <property type="match status" value="1"/>
</dbReference>
<evidence type="ECO:0000313" key="8">
    <source>
        <dbReference type="EMBL" id="KAG6496830.1"/>
    </source>
</evidence>
<proteinExistence type="predicted"/>
<dbReference type="PROSITE" id="PS00036">
    <property type="entry name" value="BZIP_BASIC"/>
    <property type="match status" value="1"/>
</dbReference>
<name>A0A8J5FXP1_ZINOF</name>
<evidence type="ECO:0000256" key="5">
    <source>
        <dbReference type="ARBA" id="ARBA00023242"/>
    </source>
</evidence>
<evidence type="ECO:0000313" key="9">
    <source>
        <dbReference type="Proteomes" id="UP000734854"/>
    </source>
</evidence>
<evidence type="ECO:0000256" key="4">
    <source>
        <dbReference type="ARBA" id="ARBA00023163"/>
    </source>
</evidence>
<dbReference type="PANTHER" id="PTHR46324">
    <property type="entry name" value="BASIC LEUCINE ZIPPER 43-RELATED"/>
    <property type="match status" value="1"/>
</dbReference>
<comment type="caution">
    <text evidence="8">The sequence shown here is derived from an EMBL/GenBank/DDBJ whole genome shotgun (WGS) entry which is preliminary data.</text>
</comment>
<feature type="domain" description="BZIP" evidence="7">
    <location>
        <begin position="46"/>
        <end position="109"/>
    </location>
</feature>
<dbReference type="SMART" id="SM00338">
    <property type="entry name" value="BRLZ"/>
    <property type="match status" value="1"/>
</dbReference>
<evidence type="ECO:0000259" key="7">
    <source>
        <dbReference type="PROSITE" id="PS50217"/>
    </source>
</evidence>
<keyword evidence="4" id="KW-0804">Transcription</keyword>
<protein>
    <recommendedName>
        <fullName evidence="7">BZIP domain-containing protein</fullName>
    </recommendedName>
</protein>
<gene>
    <name evidence="8" type="ORF">ZIOFF_044702</name>
</gene>
<feature type="region of interest" description="Disordered" evidence="6">
    <location>
        <begin position="38"/>
        <end position="68"/>
    </location>
</feature>
<evidence type="ECO:0000256" key="6">
    <source>
        <dbReference type="SAM" id="MobiDB-lite"/>
    </source>
</evidence>
<accession>A0A8J5FXP1</accession>
<dbReference type="GO" id="GO:0003677">
    <property type="term" value="F:DNA binding"/>
    <property type="evidence" value="ECO:0007669"/>
    <property type="project" value="UniProtKB-KW"/>
</dbReference>
<evidence type="ECO:0000256" key="2">
    <source>
        <dbReference type="ARBA" id="ARBA00023015"/>
    </source>
</evidence>
<sequence length="135" mass="15881">MQFSPSNPPPLQNYSQLLHNLISFCSPNAVGATEIFNDRQQQSTAEQRKQRRMVSNRESARRARVRQQQQLSELQAQVAHLRSANHRLLRELNQVVRAREEVRHENAWMEEEETELRSKFARLETQLSSIIFNID</sequence>
<dbReference type="Proteomes" id="UP000734854">
    <property type="component" value="Unassembled WGS sequence"/>
</dbReference>
<dbReference type="InterPro" id="IPR044521">
    <property type="entry name" value="AtbZIP8/43"/>
</dbReference>
<comment type="subcellular location">
    <subcellularLocation>
        <location evidence="1">Nucleus</location>
    </subcellularLocation>
</comment>
<keyword evidence="5" id="KW-0539">Nucleus</keyword>
<keyword evidence="9" id="KW-1185">Reference proteome</keyword>
<keyword evidence="2" id="KW-0805">Transcription regulation</keyword>